<evidence type="ECO:0000313" key="2">
    <source>
        <dbReference type="EMBL" id="MBW73990.1"/>
    </source>
</evidence>
<proteinExistence type="predicted"/>
<name>A0A2M4D8T9_ANODA</name>
<reference evidence="2" key="1">
    <citation type="submission" date="2018-01" db="EMBL/GenBank/DDBJ databases">
        <title>An insight into the sialome of Amazonian anophelines.</title>
        <authorList>
            <person name="Ribeiro J.M."/>
            <person name="Scarpassa V."/>
            <person name="Calvo E."/>
        </authorList>
    </citation>
    <scope>NUCLEOTIDE SEQUENCE</scope>
</reference>
<protein>
    <submittedName>
        <fullName evidence="2">Putative secreted protein</fullName>
    </submittedName>
</protein>
<dbReference type="EMBL" id="GGFL01009812">
    <property type="protein sequence ID" value="MBW73990.1"/>
    <property type="molecule type" value="Transcribed_RNA"/>
</dbReference>
<dbReference type="AlphaFoldDB" id="A0A2M4D8T9"/>
<organism evidence="2">
    <name type="scientific">Anopheles darlingi</name>
    <name type="common">Mosquito</name>
    <dbReference type="NCBI Taxonomy" id="43151"/>
    <lineage>
        <taxon>Eukaryota</taxon>
        <taxon>Metazoa</taxon>
        <taxon>Ecdysozoa</taxon>
        <taxon>Arthropoda</taxon>
        <taxon>Hexapoda</taxon>
        <taxon>Insecta</taxon>
        <taxon>Pterygota</taxon>
        <taxon>Neoptera</taxon>
        <taxon>Endopterygota</taxon>
        <taxon>Diptera</taxon>
        <taxon>Nematocera</taxon>
        <taxon>Culicoidea</taxon>
        <taxon>Culicidae</taxon>
        <taxon>Anophelinae</taxon>
        <taxon>Anopheles</taxon>
    </lineage>
</organism>
<keyword evidence="1" id="KW-0732">Signal</keyword>
<feature type="chain" id="PRO_5014663117" evidence="1">
    <location>
        <begin position="18"/>
        <end position="110"/>
    </location>
</feature>
<sequence length="110" mass="11832">MLMLLTPLVLLVNTGDGWLLSVCSFSGNDGDEPPFAVTSTVGALIRVRLIGSPTSIERWLSIRILLTPMLPGTVSPSAEMKTDGVFSSSSFWPSSFFRTSDLGRSRLPNG</sequence>
<evidence type="ECO:0000256" key="1">
    <source>
        <dbReference type="SAM" id="SignalP"/>
    </source>
</evidence>
<accession>A0A2M4D8T9</accession>
<feature type="signal peptide" evidence="1">
    <location>
        <begin position="1"/>
        <end position="17"/>
    </location>
</feature>